<evidence type="ECO:0000256" key="23">
    <source>
        <dbReference type="PIRSR" id="PIRSR600829-4"/>
    </source>
</evidence>
<feature type="binding site" evidence="22">
    <location>
        <position position="10"/>
    </location>
    <ligand>
        <name>ATP</name>
        <dbReference type="ChEBI" id="CHEBI:30616"/>
    </ligand>
</feature>
<evidence type="ECO:0000256" key="11">
    <source>
        <dbReference type="ARBA" id="ARBA00022741"/>
    </source>
</evidence>
<evidence type="ECO:0000256" key="16">
    <source>
        <dbReference type="ARBA" id="ARBA00023098"/>
    </source>
</evidence>
<feature type="binding site" evidence="21">
    <location>
        <position position="56"/>
    </location>
    <ligand>
        <name>substrate</name>
    </ligand>
</feature>
<evidence type="ECO:0000313" key="26">
    <source>
        <dbReference type="Proteomes" id="UP000325606"/>
    </source>
</evidence>
<dbReference type="KEGG" id="nik:F5I99_16250"/>
<evidence type="ECO:0000256" key="6">
    <source>
        <dbReference type="ARBA" id="ARBA00022516"/>
    </source>
</evidence>
<evidence type="ECO:0000256" key="17">
    <source>
        <dbReference type="ARBA" id="ARBA00023136"/>
    </source>
</evidence>
<keyword evidence="8 24" id="KW-0808">Transferase</keyword>
<evidence type="ECO:0000256" key="24">
    <source>
        <dbReference type="RuleBase" id="RU363065"/>
    </source>
</evidence>
<organism evidence="25 26">
    <name type="scientific">Nitrincola iocasae</name>
    <dbReference type="NCBI Taxonomy" id="2614693"/>
    <lineage>
        <taxon>Bacteria</taxon>
        <taxon>Pseudomonadati</taxon>
        <taxon>Pseudomonadota</taxon>
        <taxon>Gammaproteobacteria</taxon>
        <taxon>Oceanospirillales</taxon>
        <taxon>Oceanospirillaceae</taxon>
        <taxon>Nitrincola</taxon>
    </lineage>
</organism>
<evidence type="ECO:0000256" key="15">
    <source>
        <dbReference type="ARBA" id="ARBA00022989"/>
    </source>
</evidence>
<feature type="binding site" evidence="22">
    <location>
        <position position="77"/>
    </location>
    <ligand>
        <name>ATP</name>
        <dbReference type="ChEBI" id="CHEBI:30616"/>
    </ligand>
</feature>
<dbReference type="GO" id="GO:0006654">
    <property type="term" value="P:phosphatidic acid biosynthetic process"/>
    <property type="evidence" value="ECO:0007669"/>
    <property type="project" value="InterPro"/>
</dbReference>
<feature type="binding site" evidence="22">
    <location>
        <position position="17"/>
    </location>
    <ligand>
        <name>ATP</name>
        <dbReference type="ChEBI" id="CHEBI:30616"/>
    </ligand>
</feature>
<evidence type="ECO:0000256" key="21">
    <source>
        <dbReference type="PIRSR" id="PIRSR600829-2"/>
    </source>
</evidence>
<gene>
    <name evidence="25" type="ORF">F5I99_16250</name>
</gene>
<evidence type="ECO:0000256" key="18">
    <source>
        <dbReference type="ARBA" id="ARBA00023209"/>
    </source>
</evidence>
<evidence type="ECO:0000256" key="7">
    <source>
        <dbReference type="ARBA" id="ARBA00022519"/>
    </source>
</evidence>
<keyword evidence="19 24" id="KW-1208">Phospholipid metabolism</keyword>
<feature type="binding site" evidence="21">
    <location>
        <position position="70"/>
    </location>
    <ligand>
        <name>substrate</name>
    </ligand>
</feature>
<feature type="binding site" evidence="22">
    <location>
        <begin position="95"/>
        <end position="96"/>
    </location>
    <ligand>
        <name>ATP</name>
        <dbReference type="ChEBI" id="CHEBI:30616"/>
    </ligand>
</feature>
<keyword evidence="26" id="KW-1185">Reference proteome</keyword>
<evidence type="ECO:0000256" key="10">
    <source>
        <dbReference type="ARBA" id="ARBA00022723"/>
    </source>
</evidence>
<evidence type="ECO:0000256" key="3">
    <source>
        <dbReference type="ARBA" id="ARBA00012133"/>
    </source>
</evidence>
<comment type="subcellular location">
    <subcellularLocation>
        <location evidence="1 24">Cell inner membrane</location>
        <topology evidence="1 24">Multi-pass membrane protein</topology>
    </subcellularLocation>
</comment>
<name>A0A5J6LJ92_9GAMM</name>
<keyword evidence="15 24" id="KW-1133">Transmembrane helix</keyword>
<feature type="active site" description="Proton acceptor" evidence="20">
    <location>
        <position position="70"/>
    </location>
</feature>
<accession>A0A5J6LJ92</accession>
<dbReference type="InterPro" id="IPR033718">
    <property type="entry name" value="DAGK_prok"/>
</dbReference>
<evidence type="ECO:0000256" key="4">
    <source>
        <dbReference type="ARBA" id="ARBA00017575"/>
    </source>
</evidence>
<proteinExistence type="inferred from homology"/>
<feature type="binding site" evidence="21">
    <location>
        <begin position="31"/>
        <end position="35"/>
    </location>
    <ligand>
        <name>substrate</name>
    </ligand>
</feature>
<comment type="similarity">
    <text evidence="2 24">Belongs to the bacterial diacylglycerol kinase family.</text>
</comment>
<dbReference type="CDD" id="cd14264">
    <property type="entry name" value="DAGK_IM"/>
    <property type="match status" value="1"/>
</dbReference>
<dbReference type="EC" id="2.7.1.107" evidence="3 24"/>
<dbReference type="Pfam" id="PF01219">
    <property type="entry name" value="DAGK_prokar"/>
    <property type="match status" value="1"/>
</dbReference>
<dbReference type="PANTHER" id="PTHR34299:SF1">
    <property type="entry name" value="DIACYLGLYCEROL KINASE"/>
    <property type="match status" value="1"/>
</dbReference>
<feature type="transmembrane region" description="Helical" evidence="24">
    <location>
        <begin position="97"/>
        <end position="116"/>
    </location>
</feature>
<keyword evidence="17 24" id="KW-0472">Membrane</keyword>
<dbReference type="InterPro" id="IPR000829">
    <property type="entry name" value="DAGK"/>
</dbReference>
<feature type="binding site" evidence="21">
    <location>
        <begin position="113"/>
        <end position="118"/>
    </location>
    <ligand>
        <name>substrate</name>
    </ligand>
</feature>
<evidence type="ECO:0000256" key="1">
    <source>
        <dbReference type="ARBA" id="ARBA00004429"/>
    </source>
</evidence>
<sequence>MKSNEKGLRRLFFAGKYSLKGLCISFKSESAFRQELFLLAILLPLVFYFELSSVERALLVFSLLIILIVELLNTAIEVVVDRIGADYHELSGRAKDVASAAVFISLFNALIIWAVVLW</sequence>
<feature type="binding site" evidence="21">
    <location>
        <position position="10"/>
    </location>
    <ligand>
        <name>substrate</name>
    </ligand>
</feature>
<keyword evidence="5" id="KW-1003">Cell membrane</keyword>
<keyword evidence="6" id="KW-0444">Lipid biosynthesis</keyword>
<evidence type="ECO:0000256" key="9">
    <source>
        <dbReference type="ARBA" id="ARBA00022692"/>
    </source>
</evidence>
<evidence type="ECO:0000256" key="8">
    <source>
        <dbReference type="ARBA" id="ARBA00022679"/>
    </source>
</evidence>
<evidence type="ECO:0000256" key="14">
    <source>
        <dbReference type="ARBA" id="ARBA00022842"/>
    </source>
</evidence>
<dbReference type="GO" id="GO:0005886">
    <property type="term" value="C:plasma membrane"/>
    <property type="evidence" value="ECO:0007669"/>
    <property type="project" value="UniProtKB-SubCell"/>
</dbReference>
<evidence type="ECO:0000256" key="5">
    <source>
        <dbReference type="ARBA" id="ARBA00022475"/>
    </source>
</evidence>
<dbReference type="GO" id="GO:0005524">
    <property type="term" value="F:ATP binding"/>
    <property type="evidence" value="ECO:0007669"/>
    <property type="project" value="UniProtKB-KW"/>
</dbReference>
<evidence type="ECO:0000256" key="13">
    <source>
        <dbReference type="ARBA" id="ARBA00022840"/>
    </source>
</evidence>
<comment type="cofactor">
    <cofactor evidence="23">
        <name>Mg(2+)</name>
        <dbReference type="ChEBI" id="CHEBI:18420"/>
    </cofactor>
    <text evidence="23">Mn(2+), Zn(2+), Cd(2+) and Co(2+) support activity to lesser extents.</text>
</comment>
<evidence type="ECO:0000313" key="25">
    <source>
        <dbReference type="EMBL" id="QEW08655.1"/>
    </source>
</evidence>
<feature type="binding site" evidence="23">
    <location>
        <position position="29"/>
    </location>
    <ligand>
        <name>a divalent metal cation</name>
        <dbReference type="ChEBI" id="CHEBI:60240"/>
    </ligand>
</feature>
<feature type="transmembrane region" description="Helical" evidence="24">
    <location>
        <begin position="36"/>
        <end position="51"/>
    </location>
</feature>
<dbReference type="GO" id="GO:0004143">
    <property type="term" value="F:ATP-dependent diacylglycerol kinase activity"/>
    <property type="evidence" value="ECO:0007669"/>
    <property type="project" value="UniProtKB-EC"/>
</dbReference>
<keyword evidence="10 23" id="KW-0479">Metal-binding</keyword>
<feature type="binding site" evidence="22">
    <location>
        <position position="29"/>
    </location>
    <ligand>
        <name>ATP</name>
        <dbReference type="ChEBI" id="CHEBI:30616"/>
    </ligand>
</feature>
<protein>
    <recommendedName>
        <fullName evidence="4 24">Diacylglycerol kinase</fullName>
        <ecNumber evidence="3 24">2.7.1.107</ecNumber>
    </recommendedName>
</protein>
<keyword evidence="16 24" id="KW-0443">Lipid metabolism</keyword>
<dbReference type="EMBL" id="CP044222">
    <property type="protein sequence ID" value="QEW08655.1"/>
    <property type="molecule type" value="Genomic_DNA"/>
</dbReference>
<dbReference type="PROSITE" id="PS01069">
    <property type="entry name" value="DAGK_PROKAR"/>
    <property type="match status" value="1"/>
</dbReference>
<keyword evidence="7 24" id="KW-0997">Cell inner membrane</keyword>
<dbReference type="AlphaFoldDB" id="A0A5J6LJ92"/>
<keyword evidence="13 22" id="KW-0067">ATP-binding</keyword>
<evidence type="ECO:0000256" key="2">
    <source>
        <dbReference type="ARBA" id="ARBA00005967"/>
    </source>
</evidence>
<keyword evidence="18" id="KW-0594">Phospholipid biosynthesis</keyword>
<keyword evidence="11 22" id="KW-0547">Nucleotide-binding</keyword>
<dbReference type="Proteomes" id="UP000325606">
    <property type="component" value="Chromosome"/>
</dbReference>
<evidence type="ECO:0000256" key="22">
    <source>
        <dbReference type="PIRSR" id="PIRSR600829-3"/>
    </source>
</evidence>
<evidence type="ECO:0000256" key="20">
    <source>
        <dbReference type="PIRSR" id="PIRSR600829-1"/>
    </source>
</evidence>
<dbReference type="GO" id="GO:0046872">
    <property type="term" value="F:metal ion binding"/>
    <property type="evidence" value="ECO:0007669"/>
    <property type="project" value="UniProtKB-KW"/>
</dbReference>
<feature type="binding site" evidence="23">
    <location>
        <position position="77"/>
    </location>
    <ligand>
        <name>a divalent metal cation</name>
        <dbReference type="ChEBI" id="CHEBI:60240"/>
    </ligand>
</feature>
<feature type="transmembrane region" description="Helical" evidence="24">
    <location>
        <begin position="57"/>
        <end position="76"/>
    </location>
</feature>
<dbReference type="InterPro" id="IPR036945">
    <property type="entry name" value="DAGK_sf"/>
</dbReference>
<evidence type="ECO:0000256" key="12">
    <source>
        <dbReference type="ARBA" id="ARBA00022777"/>
    </source>
</evidence>
<keyword evidence="9 24" id="KW-0812">Transmembrane</keyword>
<reference evidence="25 26" key="1">
    <citation type="submission" date="2019-09" db="EMBL/GenBank/DDBJ databases">
        <title>Nitrincola iocasae sp. nov., a bacterium isolated from the sediment collected at a cold seep field in South China Sea.</title>
        <authorList>
            <person name="Zhang H."/>
            <person name="Wang H."/>
            <person name="Li C."/>
        </authorList>
    </citation>
    <scope>NUCLEOTIDE SEQUENCE [LARGE SCALE GENOMIC DNA]</scope>
    <source>
        <strain evidence="25 26">KXZD1103</strain>
    </source>
</reference>
<comment type="catalytic activity">
    <reaction evidence="24">
        <text>a 1,2-diacyl-sn-glycerol + ATP = a 1,2-diacyl-sn-glycero-3-phosphate + ADP + H(+)</text>
        <dbReference type="Rhea" id="RHEA:10272"/>
        <dbReference type="ChEBI" id="CHEBI:15378"/>
        <dbReference type="ChEBI" id="CHEBI:17815"/>
        <dbReference type="ChEBI" id="CHEBI:30616"/>
        <dbReference type="ChEBI" id="CHEBI:58608"/>
        <dbReference type="ChEBI" id="CHEBI:456216"/>
        <dbReference type="EC" id="2.7.1.107"/>
    </reaction>
</comment>
<keyword evidence="14 23" id="KW-0460">Magnesium</keyword>
<dbReference type="PANTHER" id="PTHR34299">
    <property type="entry name" value="DIACYLGLYCEROL KINASE"/>
    <property type="match status" value="1"/>
</dbReference>
<keyword evidence="12 24" id="KW-0418">Kinase</keyword>
<dbReference type="Gene3D" id="1.10.287.3610">
    <property type="match status" value="1"/>
</dbReference>
<comment type="function">
    <text evidence="24">Catalyzes the ATP-dependent phosphorylation of sn-l,2-diacylglycerol (DAG) to phosphatidic acid. Involved in the recycling of diacylglycerol produced as a by-product during membrane-derived oligosaccharide (MDO) biosynthesis.</text>
</comment>
<feature type="binding site" evidence="21">
    <location>
        <position position="99"/>
    </location>
    <ligand>
        <name>substrate</name>
    </ligand>
</feature>
<evidence type="ECO:0000256" key="19">
    <source>
        <dbReference type="ARBA" id="ARBA00023264"/>
    </source>
</evidence>